<proteinExistence type="predicted"/>
<dbReference type="EMBL" id="CAAALY010275449">
    <property type="protein sequence ID" value="VEL42616.1"/>
    <property type="molecule type" value="Genomic_DNA"/>
</dbReference>
<name>A0A448XQV8_9PLAT</name>
<comment type="caution">
    <text evidence="1">The sequence shown here is derived from an EMBL/GenBank/DDBJ whole genome shotgun (WGS) entry which is preliminary data.</text>
</comment>
<organism evidence="1 2">
    <name type="scientific">Protopolystoma xenopodis</name>
    <dbReference type="NCBI Taxonomy" id="117903"/>
    <lineage>
        <taxon>Eukaryota</taxon>
        <taxon>Metazoa</taxon>
        <taxon>Spiralia</taxon>
        <taxon>Lophotrochozoa</taxon>
        <taxon>Platyhelminthes</taxon>
        <taxon>Monogenea</taxon>
        <taxon>Polyopisthocotylea</taxon>
        <taxon>Polystomatidea</taxon>
        <taxon>Polystomatidae</taxon>
        <taxon>Protopolystoma</taxon>
    </lineage>
</organism>
<gene>
    <name evidence="1" type="ORF">PXEA_LOCUS36056</name>
</gene>
<protein>
    <submittedName>
        <fullName evidence="1">Uncharacterized protein</fullName>
    </submittedName>
</protein>
<dbReference type="AlphaFoldDB" id="A0A448XQV8"/>
<dbReference type="Proteomes" id="UP000784294">
    <property type="component" value="Unassembled WGS sequence"/>
</dbReference>
<evidence type="ECO:0000313" key="1">
    <source>
        <dbReference type="EMBL" id="VEL42616.1"/>
    </source>
</evidence>
<sequence>MWMRLVVAARLGSDLPLWRSDLLLDGHNNSQYAGLWICSARRGDLKAVAYAVLNIVTNPKRLLSESDTRIPIQEIPEGGTFILACPSARRADGQTVNVTARYWSHER</sequence>
<evidence type="ECO:0000313" key="2">
    <source>
        <dbReference type="Proteomes" id="UP000784294"/>
    </source>
</evidence>
<accession>A0A448XQV8</accession>
<keyword evidence="2" id="KW-1185">Reference proteome</keyword>
<reference evidence="1" key="1">
    <citation type="submission" date="2018-11" db="EMBL/GenBank/DDBJ databases">
        <authorList>
            <consortium name="Pathogen Informatics"/>
        </authorList>
    </citation>
    <scope>NUCLEOTIDE SEQUENCE</scope>
</reference>